<proteinExistence type="predicted"/>
<comment type="caution">
    <text evidence="1">The sequence shown here is derived from an EMBL/GenBank/DDBJ whole genome shotgun (WGS) entry which is preliminary data.</text>
</comment>
<dbReference type="Proteomes" id="UP001221413">
    <property type="component" value="Unassembled WGS sequence"/>
</dbReference>
<evidence type="ECO:0000313" key="2">
    <source>
        <dbReference type="Proteomes" id="UP001221413"/>
    </source>
</evidence>
<sequence length="126" mass="13853">MNSVRVTLYFKMQIISFILPIFTLATAVYSRDCQNTPGVANGACVTYYDGCGGRKLGSYKPTCEGNCFQYDRFGGVWAGGDGTFGTNCEVFSDTNCQNFIGQTGNQISRSGCKAFQGKSMKCWYRC</sequence>
<accession>A0AAD6IQL2</accession>
<evidence type="ECO:0000313" key="1">
    <source>
        <dbReference type="EMBL" id="KAJ6256009.1"/>
    </source>
</evidence>
<name>A0AAD6IQL2_DREDA</name>
<protein>
    <submittedName>
        <fullName evidence="1">Uncharacterized protein</fullName>
    </submittedName>
</protein>
<reference evidence="1" key="1">
    <citation type="submission" date="2023-01" db="EMBL/GenBank/DDBJ databases">
        <title>The chitinases involved in constricting ring structure development in the nematode-trapping fungus Drechslerella dactyloides.</title>
        <authorList>
            <person name="Wang R."/>
            <person name="Zhang L."/>
            <person name="Tang P."/>
            <person name="Li S."/>
            <person name="Liang L."/>
        </authorList>
    </citation>
    <scope>NUCLEOTIDE SEQUENCE</scope>
    <source>
        <strain evidence="1">YMF1.00031</strain>
    </source>
</reference>
<organism evidence="1 2">
    <name type="scientific">Drechslerella dactyloides</name>
    <name type="common">Nematode-trapping fungus</name>
    <name type="synonym">Arthrobotrys dactyloides</name>
    <dbReference type="NCBI Taxonomy" id="74499"/>
    <lineage>
        <taxon>Eukaryota</taxon>
        <taxon>Fungi</taxon>
        <taxon>Dikarya</taxon>
        <taxon>Ascomycota</taxon>
        <taxon>Pezizomycotina</taxon>
        <taxon>Orbiliomycetes</taxon>
        <taxon>Orbiliales</taxon>
        <taxon>Orbiliaceae</taxon>
        <taxon>Drechslerella</taxon>
    </lineage>
</organism>
<gene>
    <name evidence="1" type="ORF">Dda_9303</name>
</gene>
<keyword evidence="2" id="KW-1185">Reference proteome</keyword>
<dbReference type="AlphaFoldDB" id="A0AAD6IQL2"/>
<dbReference type="EMBL" id="JAQGDS010000016">
    <property type="protein sequence ID" value="KAJ6256009.1"/>
    <property type="molecule type" value="Genomic_DNA"/>
</dbReference>